<dbReference type="PANTHER" id="PTHR16305:SF35">
    <property type="entry name" value="TRANSCRIPTIONAL ACTIVATOR DOMAIN"/>
    <property type="match status" value="1"/>
</dbReference>
<accession>A0ABP8D0N5</accession>
<dbReference type="CDD" id="cd06170">
    <property type="entry name" value="LuxR_C_like"/>
    <property type="match status" value="1"/>
</dbReference>
<sequence>MHEAYRARGRQVSPSLIGRDDLLALSARRLREAADGHGHLLFLAGEAGIGKTRLLHEVLARTTGPAYVAGAFPGDAEVAGGLLTDLAVELRAAGEPGATDAGERIAERLRRRDEDGDALQRRRTLAADLADAVAGLAAPGGPLVVVALEDLHWADDLTLDVLERVARRLAGVPLLLVCTYRSDELFPGAPIRRLRARLLNQRLAEEARLARLGPDGTAAMLAAITGDTPAADAVAAVHGRSDGIPLHVEEFAAALGALPGVPLPDLALPETLADAVRARAEALPETARRVAGAAAVIGRDFGLDLLAAVVGEEPADLDEALRELRDRFFIEPAGDGDAFDFRHALIRDALYADLAPLRRRDLHRRAAEAGAAHGLDEACVSDHFERAQRPADAHRHAVAAGRVAACMSANREAVDLFRRAQRTMPSATPDEERARLLADLAESLAATDDNRAAEAAYAQAIATLQRAGRRDLAARLAPPLVAVRHLLGAALPERAATLQAALGDAADDADRAAIEDALAAAYMLDRRLDESLRHDPTGATLGAVLVFAGRMEDGWRVLGDATRAAERAGREAEAARGYRMIGTSASVLVEYDLAAHWLRAGIAYAERTERFNDRNYMTAHLGHVRWATGHLDEAETLARQSRADGEGGVTTLITALHVLGFVALSRGDLTAARTHLGDALAHAERMAEVQRLSPALWGLAELALLEDDPATAIALVERGSAVSAAVRDAAYLYPHVVTGVRAYLAAGDPDGAAGWLARVSPLLRERAIPGTLPALDHAAGLLHLRSGQTGRARQCLERAQAGWRERHRAWEGAQVAGDLARCARRSRRLSLPPSPLSPRELEVARLIAGGLTNRQIGTALHITPKTVAAHVEHILGKLEVRSRAQVAAWVTAL</sequence>
<dbReference type="Pfam" id="PF13191">
    <property type="entry name" value="AAA_16"/>
    <property type="match status" value="1"/>
</dbReference>
<dbReference type="PROSITE" id="PS50043">
    <property type="entry name" value="HTH_LUXR_2"/>
    <property type="match status" value="1"/>
</dbReference>
<organism evidence="4 5">
    <name type="scientific">Dactylosporangium darangshiense</name>
    <dbReference type="NCBI Taxonomy" id="579108"/>
    <lineage>
        <taxon>Bacteria</taxon>
        <taxon>Bacillati</taxon>
        <taxon>Actinomycetota</taxon>
        <taxon>Actinomycetes</taxon>
        <taxon>Micromonosporales</taxon>
        <taxon>Micromonosporaceae</taxon>
        <taxon>Dactylosporangium</taxon>
    </lineage>
</organism>
<dbReference type="InterPro" id="IPR000792">
    <property type="entry name" value="Tscrpt_reg_LuxR_C"/>
</dbReference>
<name>A0ABP8D0N5_9ACTN</name>
<dbReference type="PROSITE" id="PS00622">
    <property type="entry name" value="HTH_LUXR_1"/>
    <property type="match status" value="1"/>
</dbReference>
<dbReference type="PANTHER" id="PTHR16305">
    <property type="entry name" value="TESTICULAR SOLUBLE ADENYLYL CYCLASE"/>
    <property type="match status" value="1"/>
</dbReference>
<keyword evidence="2" id="KW-0067">ATP-binding</keyword>
<dbReference type="InterPro" id="IPR011990">
    <property type="entry name" value="TPR-like_helical_dom_sf"/>
</dbReference>
<dbReference type="InterPro" id="IPR041664">
    <property type="entry name" value="AAA_16"/>
</dbReference>
<dbReference type="Proteomes" id="UP001500620">
    <property type="component" value="Unassembled WGS sequence"/>
</dbReference>
<dbReference type="Gene3D" id="1.25.40.10">
    <property type="entry name" value="Tetratricopeptide repeat domain"/>
    <property type="match status" value="2"/>
</dbReference>
<dbReference type="InterPro" id="IPR027417">
    <property type="entry name" value="P-loop_NTPase"/>
</dbReference>
<dbReference type="SUPFAM" id="SSF48452">
    <property type="entry name" value="TPR-like"/>
    <property type="match status" value="1"/>
</dbReference>
<protein>
    <submittedName>
        <fullName evidence="4">Helix-turn-helix transcriptional regulator</fullName>
    </submittedName>
</protein>
<dbReference type="RefSeq" id="WP_345122342.1">
    <property type="nucleotide sequence ID" value="NZ_BAABAT010000002.1"/>
</dbReference>
<dbReference type="EMBL" id="BAABAT010000002">
    <property type="protein sequence ID" value="GAA4245552.1"/>
    <property type="molecule type" value="Genomic_DNA"/>
</dbReference>
<dbReference type="Pfam" id="PF00196">
    <property type="entry name" value="GerE"/>
    <property type="match status" value="1"/>
</dbReference>
<keyword evidence="1" id="KW-0547">Nucleotide-binding</keyword>
<keyword evidence="5" id="KW-1185">Reference proteome</keyword>
<dbReference type="InterPro" id="IPR016032">
    <property type="entry name" value="Sig_transdc_resp-reg_C-effctor"/>
</dbReference>
<evidence type="ECO:0000259" key="3">
    <source>
        <dbReference type="PROSITE" id="PS50043"/>
    </source>
</evidence>
<evidence type="ECO:0000313" key="4">
    <source>
        <dbReference type="EMBL" id="GAA4245552.1"/>
    </source>
</evidence>
<dbReference type="PRINTS" id="PR00038">
    <property type="entry name" value="HTHLUXR"/>
</dbReference>
<reference evidence="5" key="1">
    <citation type="journal article" date="2019" name="Int. J. Syst. Evol. Microbiol.">
        <title>The Global Catalogue of Microorganisms (GCM) 10K type strain sequencing project: providing services to taxonomists for standard genome sequencing and annotation.</title>
        <authorList>
            <consortium name="The Broad Institute Genomics Platform"/>
            <consortium name="The Broad Institute Genome Sequencing Center for Infectious Disease"/>
            <person name="Wu L."/>
            <person name="Ma J."/>
        </authorList>
    </citation>
    <scope>NUCLEOTIDE SEQUENCE [LARGE SCALE GENOMIC DNA]</scope>
    <source>
        <strain evidence="5">JCM 17441</strain>
    </source>
</reference>
<evidence type="ECO:0000256" key="2">
    <source>
        <dbReference type="ARBA" id="ARBA00022840"/>
    </source>
</evidence>
<evidence type="ECO:0000256" key="1">
    <source>
        <dbReference type="ARBA" id="ARBA00022741"/>
    </source>
</evidence>
<dbReference type="SMART" id="SM00421">
    <property type="entry name" value="HTH_LUXR"/>
    <property type="match status" value="1"/>
</dbReference>
<dbReference type="InterPro" id="IPR036388">
    <property type="entry name" value="WH-like_DNA-bd_sf"/>
</dbReference>
<comment type="caution">
    <text evidence="4">The sequence shown here is derived from an EMBL/GenBank/DDBJ whole genome shotgun (WGS) entry which is preliminary data.</text>
</comment>
<dbReference type="SUPFAM" id="SSF46894">
    <property type="entry name" value="C-terminal effector domain of the bipartite response regulators"/>
    <property type="match status" value="1"/>
</dbReference>
<dbReference type="Gene3D" id="1.10.10.10">
    <property type="entry name" value="Winged helix-like DNA-binding domain superfamily/Winged helix DNA-binding domain"/>
    <property type="match status" value="1"/>
</dbReference>
<gene>
    <name evidence="4" type="ORF">GCM10022255_013410</name>
</gene>
<evidence type="ECO:0000313" key="5">
    <source>
        <dbReference type="Proteomes" id="UP001500620"/>
    </source>
</evidence>
<proteinExistence type="predicted"/>
<feature type="domain" description="HTH luxR-type" evidence="3">
    <location>
        <begin position="829"/>
        <end position="893"/>
    </location>
</feature>
<dbReference type="SUPFAM" id="SSF52540">
    <property type="entry name" value="P-loop containing nucleoside triphosphate hydrolases"/>
    <property type="match status" value="1"/>
</dbReference>